<evidence type="ECO:0000313" key="2">
    <source>
        <dbReference type="EMBL" id="MPC92894.1"/>
    </source>
</evidence>
<proteinExistence type="predicted"/>
<name>A0A5B7JKU3_PORTR</name>
<comment type="caution">
    <text evidence="2">The sequence shown here is derived from an EMBL/GenBank/DDBJ whole genome shotgun (WGS) entry which is preliminary data.</text>
</comment>
<dbReference type="Proteomes" id="UP000324222">
    <property type="component" value="Unassembled WGS sequence"/>
</dbReference>
<organism evidence="2 3">
    <name type="scientific">Portunus trituberculatus</name>
    <name type="common">Swimming crab</name>
    <name type="synonym">Neptunus trituberculatus</name>
    <dbReference type="NCBI Taxonomy" id="210409"/>
    <lineage>
        <taxon>Eukaryota</taxon>
        <taxon>Metazoa</taxon>
        <taxon>Ecdysozoa</taxon>
        <taxon>Arthropoda</taxon>
        <taxon>Crustacea</taxon>
        <taxon>Multicrustacea</taxon>
        <taxon>Malacostraca</taxon>
        <taxon>Eumalacostraca</taxon>
        <taxon>Eucarida</taxon>
        <taxon>Decapoda</taxon>
        <taxon>Pleocyemata</taxon>
        <taxon>Brachyura</taxon>
        <taxon>Eubrachyura</taxon>
        <taxon>Portunoidea</taxon>
        <taxon>Portunidae</taxon>
        <taxon>Portuninae</taxon>
        <taxon>Portunus</taxon>
    </lineage>
</organism>
<accession>A0A5B7JKU3</accession>
<evidence type="ECO:0000256" key="1">
    <source>
        <dbReference type="SAM" id="Phobius"/>
    </source>
</evidence>
<sequence length="94" mass="10209">MNNSGDLQHGASAGLVRHGPIGTRAGYLSSVYFQHRCRQEGAAETTSMLWGAVAVLGTCVLVLTVLQREGMCMGRTGRYSDFYIKSKGKKEKLV</sequence>
<keyword evidence="1" id="KW-1133">Transmembrane helix</keyword>
<evidence type="ECO:0000313" key="3">
    <source>
        <dbReference type="Proteomes" id="UP000324222"/>
    </source>
</evidence>
<dbReference type="AlphaFoldDB" id="A0A5B7JKU3"/>
<dbReference type="EMBL" id="VSRR010092906">
    <property type="protein sequence ID" value="MPC92894.1"/>
    <property type="molecule type" value="Genomic_DNA"/>
</dbReference>
<protein>
    <submittedName>
        <fullName evidence="2">Uncharacterized protein</fullName>
    </submittedName>
</protein>
<gene>
    <name evidence="2" type="ORF">E2C01_088007</name>
</gene>
<keyword evidence="3" id="KW-1185">Reference proteome</keyword>
<feature type="transmembrane region" description="Helical" evidence="1">
    <location>
        <begin position="48"/>
        <end position="66"/>
    </location>
</feature>
<reference evidence="2 3" key="1">
    <citation type="submission" date="2019-05" db="EMBL/GenBank/DDBJ databases">
        <title>Another draft genome of Portunus trituberculatus and its Hox gene families provides insights of decapod evolution.</title>
        <authorList>
            <person name="Jeong J.-H."/>
            <person name="Song I."/>
            <person name="Kim S."/>
            <person name="Choi T."/>
            <person name="Kim D."/>
            <person name="Ryu S."/>
            <person name="Kim W."/>
        </authorList>
    </citation>
    <scope>NUCLEOTIDE SEQUENCE [LARGE SCALE GENOMIC DNA]</scope>
    <source>
        <tissue evidence="2">Muscle</tissue>
    </source>
</reference>
<keyword evidence="1" id="KW-0812">Transmembrane</keyword>
<keyword evidence="1" id="KW-0472">Membrane</keyword>